<evidence type="ECO:0000313" key="2">
    <source>
        <dbReference type="EMBL" id="OQW88852.1"/>
    </source>
</evidence>
<dbReference type="InterPro" id="IPR001509">
    <property type="entry name" value="Epimerase_deHydtase"/>
</dbReference>
<dbReference type="AlphaFoldDB" id="A0A1W9KW88"/>
<dbReference type="EMBL" id="MTEI01000003">
    <property type="protein sequence ID" value="OQW88852.1"/>
    <property type="molecule type" value="Genomic_DNA"/>
</dbReference>
<dbReference type="Pfam" id="PF01370">
    <property type="entry name" value="Epimerase"/>
    <property type="match status" value="1"/>
</dbReference>
<dbReference type="SUPFAM" id="SSF51735">
    <property type="entry name" value="NAD(P)-binding Rossmann-fold domains"/>
    <property type="match status" value="1"/>
</dbReference>
<evidence type="ECO:0000313" key="3">
    <source>
        <dbReference type="Proteomes" id="UP000192505"/>
    </source>
</evidence>
<dbReference type="Proteomes" id="UP000192505">
    <property type="component" value="Unassembled WGS sequence"/>
</dbReference>
<dbReference type="Gene3D" id="3.40.50.720">
    <property type="entry name" value="NAD(P)-binding Rossmann-like Domain"/>
    <property type="match status" value="1"/>
</dbReference>
<dbReference type="InterPro" id="IPR050177">
    <property type="entry name" value="Lipid_A_modif_metabolic_enz"/>
</dbReference>
<sequence>MKRVASASVLLTGASGGVAILIRPALADFTRVVRLTDRRKVTSMANNEHFVRARLENCREVDSAVAGCDAIVHLGGIAKEASWDKLISTNLLGTINIFEAARRHGVSRVVLASSMHTMGFFGLEECFTENTPPRPDSRYAVSKLWVEAVGKLFAQKYGIAVTCIRIGHATHQIEQAEPGNWIGATDLASLIRLGLERTEPGFVLMHGVTSYCGLQITDDRLQREFGFTFTAGGSAYDEVLKRMSVTYPDDPAAQRWRGGIFASGDGNMV</sequence>
<comment type="caution">
    <text evidence="2">The sequence shown here is derived from an EMBL/GenBank/DDBJ whole genome shotgun (WGS) entry which is preliminary data.</text>
</comment>
<organism evidence="2 3">
    <name type="scientific">Rhodoferax ferrireducens</name>
    <dbReference type="NCBI Taxonomy" id="192843"/>
    <lineage>
        <taxon>Bacteria</taxon>
        <taxon>Pseudomonadati</taxon>
        <taxon>Pseudomonadota</taxon>
        <taxon>Betaproteobacteria</taxon>
        <taxon>Burkholderiales</taxon>
        <taxon>Comamonadaceae</taxon>
        <taxon>Rhodoferax</taxon>
    </lineage>
</organism>
<dbReference type="PANTHER" id="PTHR43245:SF55">
    <property type="entry name" value="NAD(P)-BINDING DOMAIN-CONTAINING PROTEIN"/>
    <property type="match status" value="1"/>
</dbReference>
<accession>A0A1W9KW88</accession>
<dbReference type="InterPro" id="IPR036291">
    <property type="entry name" value="NAD(P)-bd_dom_sf"/>
</dbReference>
<proteinExistence type="predicted"/>
<evidence type="ECO:0000259" key="1">
    <source>
        <dbReference type="Pfam" id="PF01370"/>
    </source>
</evidence>
<protein>
    <recommendedName>
        <fullName evidence="1">NAD-dependent epimerase/dehydratase domain-containing protein</fullName>
    </recommendedName>
</protein>
<name>A0A1W9KW88_9BURK</name>
<gene>
    <name evidence="2" type="ORF">BWK72_07905</name>
</gene>
<feature type="domain" description="NAD-dependent epimerase/dehydratase" evidence="1">
    <location>
        <begin position="9"/>
        <end position="168"/>
    </location>
</feature>
<reference evidence="2 3" key="1">
    <citation type="submission" date="2017-01" db="EMBL/GenBank/DDBJ databases">
        <title>Novel large sulfur bacteria in the metagenomes of groundwater-fed chemosynthetic microbial mats in the Lake Huron basin.</title>
        <authorList>
            <person name="Sharrar A.M."/>
            <person name="Flood B.E."/>
            <person name="Bailey J.V."/>
            <person name="Jones D.S."/>
            <person name="Biddanda B."/>
            <person name="Ruberg S.A."/>
            <person name="Marcus D.N."/>
            <person name="Dick G.J."/>
        </authorList>
    </citation>
    <scope>NUCLEOTIDE SEQUENCE [LARGE SCALE GENOMIC DNA]</scope>
    <source>
        <strain evidence="2">A7</strain>
    </source>
</reference>
<dbReference type="PANTHER" id="PTHR43245">
    <property type="entry name" value="BIFUNCTIONAL POLYMYXIN RESISTANCE PROTEIN ARNA"/>
    <property type="match status" value="1"/>
</dbReference>
<dbReference type="CDD" id="cd08946">
    <property type="entry name" value="SDR_e"/>
    <property type="match status" value="1"/>
</dbReference>